<keyword evidence="9" id="KW-1185">Reference proteome</keyword>
<dbReference type="Gene3D" id="2.60.40.2540">
    <property type="match status" value="1"/>
</dbReference>
<dbReference type="Pfam" id="PF00691">
    <property type="entry name" value="OmpA"/>
    <property type="match status" value="1"/>
</dbReference>
<name>A0A2U2MZI1_9GAMM</name>
<evidence type="ECO:0000313" key="8">
    <source>
        <dbReference type="EMBL" id="PWG62385.1"/>
    </source>
</evidence>
<keyword evidence="2 4" id="KW-0472">Membrane</keyword>
<dbReference type="PRINTS" id="PR01021">
    <property type="entry name" value="OMPADOMAIN"/>
</dbReference>
<keyword evidence="3" id="KW-0998">Cell outer membrane</keyword>
<feature type="signal peptide" evidence="6">
    <location>
        <begin position="1"/>
        <end position="18"/>
    </location>
</feature>
<keyword evidence="6" id="KW-0732">Signal</keyword>
<evidence type="ECO:0000256" key="4">
    <source>
        <dbReference type="PROSITE-ProRule" id="PRU00473"/>
    </source>
</evidence>
<sequence length="327" mass="35027">MLITLWLTAILLPSAAGADGFRARLADAGWESVPGGNACHLVHRIPRLGTLILTQYRDDRLVTTFVTRRPPGADREGQLYRQATAWQSGRRERLTRVQARPERNALRFDGQISALLLEGLEAGHEMRLSFPDWQVGPLDAVVSPVAFRPALRRHLACLGAATGGDPPDSRSESDRAGDDGGGNTAAPSGVAAGAAPERRDHSPNPADLGATIRGLGGGATPIYFGHGTARLDRVDFEAIRRLAGQLRNAGHLSEITIVGHTDSTGSRGYNRALGLARAIEVRNRLIAEGVAAERLGIRSEGETAPVADNGDRYQRSRNRRAVIEAGL</sequence>
<feature type="domain" description="OmpA-like" evidence="7">
    <location>
        <begin position="211"/>
        <end position="327"/>
    </location>
</feature>
<evidence type="ECO:0000259" key="7">
    <source>
        <dbReference type="PROSITE" id="PS51123"/>
    </source>
</evidence>
<evidence type="ECO:0000313" key="9">
    <source>
        <dbReference type="Proteomes" id="UP000245474"/>
    </source>
</evidence>
<dbReference type="Gene3D" id="3.30.1330.60">
    <property type="entry name" value="OmpA-like domain"/>
    <property type="match status" value="1"/>
</dbReference>
<dbReference type="InterPro" id="IPR050330">
    <property type="entry name" value="Bact_OuterMem_StrucFunc"/>
</dbReference>
<protein>
    <recommendedName>
        <fullName evidence="7">OmpA-like domain-containing protein</fullName>
    </recommendedName>
</protein>
<dbReference type="InterPro" id="IPR006665">
    <property type="entry name" value="OmpA-like"/>
</dbReference>
<gene>
    <name evidence="8" type="ORF">DEM34_12225</name>
</gene>
<feature type="compositionally biased region" description="Basic and acidic residues" evidence="5">
    <location>
        <begin position="167"/>
        <end position="178"/>
    </location>
</feature>
<accession>A0A2U2MZI1</accession>
<dbReference type="InterPro" id="IPR006664">
    <property type="entry name" value="OMP_bac"/>
</dbReference>
<dbReference type="InterPro" id="IPR041544">
    <property type="entry name" value="MotY_N"/>
</dbReference>
<evidence type="ECO:0000256" key="5">
    <source>
        <dbReference type="SAM" id="MobiDB-lite"/>
    </source>
</evidence>
<feature type="chain" id="PRO_5015557917" description="OmpA-like domain-containing protein" evidence="6">
    <location>
        <begin position="19"/>
        <end position="327"/>
    </location>
</feature>
<evidence type="ECO:0000256" key="1">
    <source>
        <dbReference type="ARBA" id="ARBA00004442"/>
    </source>
</evidence>
<evidence type="ECO:0000256" key="2">
    <source>
        <dbReference type="ARBA" id="ARBA00023136"/>
    </source>
</evidence>
<dbReference type="RefSeq" id="WP_109679102.1">
    <property type="nucleotide sequence ID" value="NZ_CP086615.1"/>
</dbReference>
<comment type="subcellular location">
    <subcellularLocation>
        <location evidence="1">Cell outer membrane</location>
    </subcellularLocation>
</comment>
<feature type="compositionally biased region" description="Low complexity" evidence="5">
    <location>
        <begin position="185"/>
        <end position="195"/>
    </location>
</feature>
<dbReference type="PANTHER" id="PTHR30329:SF21">
    <property type="entry name" value="LIPOPROTEIN YIAD-RELATED"/>
    <property type="match status" value="1"/>
</dbReference>
<dbReference type="Proteomes" id="UP000245474">
    <property type="component" value="Unassembled WGS sequence"/>
</dbReference>
<dbReference type="InterPro" id="IPR036737">
    <property type="entry name" value="OmpA-like_sf"/>
</dbReference>
<dbReference type="SUPFAM" id="SSF103088">
    <property type="entry name" value="OmpA-like"/>
    <property type="match status" value="1"/>
</dbReference>
<dbReference type="GO" id="GO:0009279">
    <property type="term" value="C:cell outer membrane"/>
    <property type="evidence" value="ECO:0007669"/>
    <property type="project" value="UniProtKB-SubCell"/>
</dbReference>
<dbReference type="PANTHER" id="PTHR30329">
    <property type="entry name" value="STATOR ELEMENT OF FLAGELLAR MOTOR COMPLEX"/>
    <property type="match status" value="1"/>
</dbReference>
<dbReference type="Pfam" id="PF18393">
    <property type="entry name" value="MotY_N"/>
    <property type="match status" value="1"/>
</dbReference>
<dbReference type="OrthoDB" id="9782229at2"/>
<dbReference type="EMBL" id="QFFI01000019">
    <property type="protein sequence ID" value="PWG62385.1"/>
    <property type="molecule type" value="Genomic_DNA"/>
</dbReference>
<reference evidence="8 9" key="1">
    <citation type="submission" date="2018-05" db="EMBL/GenBank/DDBJ databases">
        <title>Spiribacter halobius sp. nov., a moderately halophilic bacterium isolated from marine solar saltern.</title>
        <authorList>
            <person name="Zheng W.-S."/>
            <person name="Lu D.-C."/>
            <person name="Du Z.-J."/>
        </authorList>
    </citation>
    <scope>NUCLEOTIDE SEQUENCE [LARGE SCALE GENOMIC DNA]</scope>
    <source>
        <strain evidence="8 9">E85</strain>
    </source>
</reference>
<proteinExistence type="predicted"/>
<feature type="region of interest" description="Disordered" evidence="5">
    <location>
        <begin position="160"/>
        <end position="212"/>
    </location>
</feature>
<dbReference type="AlphaFoldDB" id="A0A2U2MZI1"/>
<comment type="caution">
    <text evidence="8">The sequence shown here is derived from an EMBL/GenBank/DDBJ whole genome shotgun (WGS) entry which is preliminary data.</text>
</comment>
<evidence type="ECO:0000256" key="6">
    <source>
        <dbReference type="SAM" id="SignalP"/>
    </source>
</evidence>
<organism evidence="8 9">
    <name type="scientific">Sediminicurvatus halobius</name>
    <dbReference type="NCBI Taxonomy" id="2182432"/>
    <lineage>
        <taxon>Bacteria</taxon>
        <taxon>Pseudomonadati</taxon>
        <taxon>Pseudomonadota</taxon>
        <taxon>Gammaproteobacteria</taxon>
        <taxon>Chromatiales</taxon>
        <taxon>Ectothiorhodospiraceae</taxon>
        <taxon>Sediminicurvatus</taxon>
    </lineage>
</organism>
<evidence type="ECO:0000256" key="3">
    <source>
        <dbReference type="ARBA" id="ARBA00023237"/>
    </source>
</evidence>
<dbReference type="PROSITE" id="PS51123">
    <property type="entry name" value="OMPA_2"/>
    <property type="match status" value="1"/>
</dbReference>
<dbReference type="CDD" id="cd07185">
    <property type="entry name" value="OmpA_C-like"/>
    <property type="match status" value="1"/>
</dbReference>